<dbReference type="InterPro" id="IPR023214">
    <property type="entry name" value="HAD_sf"/>
</dbReference>
<dbReference type="NCBIfam" id="TIGR01509">
    <property type="entry name" value="HAD-SF-IA-v3"/>
    <property type="match status" value="1"/>
</dbReference>
<evidence type="ECO:0000313" key="1">
    <source>
        <dbReference type="EMBL" id="RDB59427.1"/>
    </source>
</evidence>
<dbReference type="SUPFAM" id="SSF56784">
    <property type="entry name" value="HAD-like"/>
    <property type="match status" value="1"/>
</dbReference>
<dbReference type="Proteomes" id="UP000253975">
    <property type="component" value="Unassembled WGS sequence"/>
</dbReference>
<gene>
    <name evidence="1" type="ORF">C1881_04445</name>
</gene>
<dbReference type="EMBL" id="PPTO01000005">
    <property type="protein sequence ID" value="RDB59427.1"/>
    <property type="molecule type" value="Genomic_DNA"/>
</dbReference>
<protein>
    <submittedName>
        <fullName evidence="1">HAD family phosphatase</fullName>
    </submittedName>
</protein>
<dbReference type="GO" id="GO:0016791">
    <property type="term" value="F:phosphatase activity"/>
    <property type="evidence" value="ECO:0007669"/>
    <property type="project" value="TreeGrafter"/>
</dbReference>
<dbReference type="Pfam" id="PF00702">
    <property type="entry name" value="Hydrolase"/>
    <property type="match status" value="1"/>
</dbReference>
<evidence type="ECO:0000313" key="2">
    <source>
        <dbReference type="Proteomes" id="UP000253975"/>
    </source>
</evidence>
<dbReference type="PANTHER" id="PTHR18901">
    <property type="entry name" value="2-DEOXYGLUCOSE-6-PHOSPHATE PHOSPHATASE 2"/>
    <property type="match status" value="1"/>
</dbReference>
<reference evidence="1 2" key="1">
    <citation type="journal article" date="2018" name="Elife">
        <title>Discovery and characterization of a prevalent human gut bacterial enzyme sufficient for the inactivation of a family of plant toxins.</title>
        <authorList>
            <person name="Koppel N."/>
            <person name="Bisanz J.E."/>
            <person name="Pandelia M.E."/>
            <person name="Turnbaugh P.J."/>
            <person name="Balskus E.P."/>
        </authorList>
    </citation>
    <scope>NUCLEOTIDE SEQUENCE [LARGE SCALE GENOMIC DNA]</scope>
    <source>
        <strain evidence="1 2">OB21 GAM31</strain>
    </source>
</reference>
<comment type="caution">
    <text evidence="1">The sequence shown here is derived from an EMBL/GenBank/DDBJ whole genome shotgun (WGS) entry which is preliminary data.</text>
</comment>
<dbReference type="AlphaFoldDB" id="A0A369LL81"/>
<accession>A0A369LL81</accession>
<proteinExistence type="predicted"/>
<dbReference type="PANTHER" id="PTHR18901:SF38">
    <property type="entry name" value="PSEUDOURIDINE-5'-PHOSPHATASE"/>
    <property type="match status" value="1"/>
</dbReference>
<dbReference type="Gene3D" id="3.40.50.1000">
    <property type="entry name" value="HAD superfamily/HAD-like"/>
    <property type="match status" value="1"/>
</dbReference>
<organism evidence="1 2">
    <name type="scientific">Slackia isoflavoniconvertens</name>
    <dbReference type="NCBI Taxonomy" id="572010"/>
    <lineage>
        <taxon>Bacteria</taxon>
        <taxon>Bacillati</taxon>
        <taxon>Actinomycetota</taxon>
        <taxon>Coriobacteriia</taxon>
        <taxon>Eggerthellales</taxon>
        <taxon>Eggerthellaceae</taxon>
        <taxon>Slackia</taxon>
    </lineage>
</organism>
<name>A0A369LL81_9ACTN</name>
<dbReference type="InterPro" id="IPR006439">
    <property type="entry name" value="HAD-SF_hydro_IA"/>
</dbReference>
<sequence length="197" mass="21860">MPWWDDLGERYLRSLGKTPEPNIRYHFKRLTMEGSAHYMKETYGLEQSIEEICTGVMSGIEFAYRDCIQCKPSVVDMLEALSNAGVAMCVATATRRDCALAALERLDILKYFSALFTCTEVGASKTEPDIFELALSHLGTPRETTFVFEDSLHAIETAHAAAFPVMLIDEPASADDAKACQALADVRLKNFTAFSTL</sequence>
<dbReference type="InterPro" id="IPR036412">
    <property type="entry name" value="HAD-like_sf"/>
</dbReference>